<name>A0A067S2R6_GALM3</name>
<dbReference type="AlphaFoldDB" id="A0A067S2R6"/>
<accession>A0A067S2R6</accession>
<dbReference type="OrthoDB" id="3058031at2759"/>
<organism evidence="1 2">
    <name type="scientific">Galerina marginata (strain CBS 339.88)</name>
    <dbReference type="NCBI Taxonomy" id="685588"/>
    <lineage>
        <taxon>Eukaryota</taxon>
        <taxon>Fungi</taxon>
        <taxon>Dikarya</taxon>
        <taxon>Basidiomycota</taxon>
        <taxon>Agaricomycotina</taxon>
        <taxon>Agaricomycetes</taxon>
        <taxon>Agaricomycetidae</taxon>
        <taxon>Agaricales</taxon>
        <taxon>Agaricineae</taxon>
        <taxon>Strophariaceae</taxon>
        <taxon>Galerina</taxon>
    </lineage>
</organism>
<protein>
    <submittedName>
        <fullName evidence="1">Uncharacterized protein</fullName>
    </submittedName>
</protein>
<dbReference type="Proteomes" id="UP000027222">
    <property type="component" value="Unassembled WGS sequence"/>
</dbReference>
<evidence type="ECO:0000313" key="2">
    <source>
        <dbReference type="Proteomes" id="UP000027222"/>
    </source>
</evidence>
<evidence type="ECO:0000313" key="1">
    <source>
        <dbReference type="EMBL" id="KDR65110.1"/>
    </source>
</evidence>
<sequence>MTRLFMSPLTRMLQHLKYRKEWNLLIEPDPRRFNGYKRKGPEPIYPEYYMCLESQSPFRYGPTLAHASNLSAWAGGCEQCKSPASPTRSDWIRVVDTGEARTLPGRRVGDVLVEILQDFPRFDIRSENGLEQAINHIMDGICSVAITQELDDDLLNGPYEGEDEDDSED</sequence>
<dbReference type="HOGENOM" id="CLU_1619134_0_0_1"/>
<dbReference type="EMBL" id="KL142520">
    <property type="protein sequence ID" value="KDR65110.1"/>
    <property type="molecule type" value="Genomic_DNA"/>
</dbReference>
<keyword evidence="2" id="KW-1185">Reference proteome</keyword>
<proteinExistence type="predicted"/>
<reference evidence="2" key="1">
    <citation type="journal article" date="2014" name="Proc. Natl. Acad. Sci. U.S.A.">
        <title>Extensive sampling of basidiomycete genomes demonstrates inadequacy of the white-rot/brown-rot paradigm for wood decay fungi.</title>
        <authorList>
            <person name="Riley R."/>
            <person name="Salamov A.A."/>
            <person name="Brown D.W."/>
            <person name="Nagy L.G."/>
            <person name="Floudas D."/>
            <person name="Held B.W."/>
            <person name="Levasseur A."/>
            <person name="Lombard V."/>
            <person name="Morin E."/>
            <person name="Otillar R."/>
            <person name="Lindquist E.A."/>
            <person name="Sun H."/>
            <person name="LaButti K.M."/>
            <person name="Schmutz J."/>
            <person name="Jabbour D."/>
            <person name="Luo H."/>
            <person name="Baker S.E."/>
            <person name="Pisabarro A.G."/>
            <person name="Walton J.D."/>
            <person name="Blanchette R.A."/>
            <person name="Henrissat B."/>
            <person name="Martin F."/>
            <person name="Cullen D."/>
            <person name="Hibbett D.S."/>
            <person name="Grigoriev I.V."/>
        </authorList>
    </citation>
    <scope>NUCLEOTIDE SEQUENCE [LARGE SCALE GENOMIC DNA]</scope>
    <source>
        <strain evidence="2">CBS 339.88</strain>
    </source>
</reference>
<gene>
    <name evidence="1" type="ORF">GALMADRAFT_148981</name>
</gene>